<feature type="domain" description="FUZ/MON1/HPS1 third Longin" evidence="7">
    <location>
        <begin position="391"/>
        <end position="508"/>
    </location>
</feature>
<dbReference type="AlphaFoldDB" id="A0AAF0ISR8"/>
<protein>
    <recommendedName>
        <fullName evidence="2 3">Vacuolar fusion protein MON1</fullName>
    </recommendedName>
</protein>
<dbReference type="GO" id="GO:0006914">
    <property type="term" value="P:autophagy"/>
    <property type="evidence" value="ECO:0007669"/>
    <property type="project" value="UniProtKB-UniRule"/>
</dbReference>
<dbReference type="GO" id="GO:0006623">
    <property type="term" value="P:protein targeting to vacuole"/>
    <property type="evidence" value="ECO:0007669"/>
    <property type="project" value="UniProtKB-UniRule"/>
</dbReference>
<dbReference type="Pfam" id="PF19037">
    <property type="entry name" value="Fuz_longin_2"/>
    <property type="match status" value="1"/>
</dbReference>
<name>A0AAF0ISR8_9BASI</name>
<dbReference type="GO" id="GO:0035658">
    <property type="term" value="C:Mon1-Ccz1 complex"/>
    <property type="evidence" value="ECO:0007669"/>
    <property type="project" value="TreeGrafter"/>
</dbReference>
<dbReference type="Pfam" id="PF19036">
    <property type="entry name" value="Fuz_longin_1"/>
    <property type="match status" value="1"/>
</dbReference>
<keyword evidence="3" id="KW-0472">Membrane</keyword>
<comment type="subcellular location">
    <subcellularLocation>
        <location evidence="3">Endosome</location>
        <location evidence="3">Multivesicular body membrane</location>
        <topology evidence="3">Peripheral membrane protein</topology>
    </subcellularLocation>
    <subcellularLocation>
        <location evidence="1 3">Prevacuolar compartment membrane</location>
        <topology evidence="1 3">Peripheral membrane protein</topology>
    </subcellularLocation>
    <subcellularLocation>
        <location evidence="3">Vacuole membrane</location>
        <topology evidence="3">Peripheral membrane protein</topology>
    </subcellularLocation>
</comment>
<dbReference type="GO" id="GO:0016192">
    <property type="term" value="P:vesicle-mediated transport"/>
    <property type="evidence" value="ECO:0007669"/>
    <property type="project" value="InterPro"/>
</dbReference>
<dbReference type="GO" id="GO:0032585">
    <property type="term" value="C:multivesicular body membrane"/>
    <property type="evidence" value="ECO:0007669"/>
    <property type="project" value="UniProtKB-SubCell"/>
</dbReference>
<evidence type="ECO:0000256" key="2">
    <source>
        <dbReference type="ARBA" id="ARBA00018132"/>
    </source>
</evidence>
<dbReference type="InterPro" id="IPR004353">
    <property type="entry name" value="Mon1"/>
</dbReference>
<evidence type="ECO:0000256" key="1">
    <source>
        <dbReference type="ARBA" id="ARBA00004380"/>
    </source>
</evidence>
<reference evidence="8" key="1">
    <citation type="submission" date="2023-03" db="EMBL/GenBank/DDBJ databases">
        <title>Mating type loci evolution in Malassezia.</title>
        <authorList>
            <person name="Coelho M.A."/>
        </authorList>
    </citation>
    <scope>NUCLEOTIDE SEQUENCE</scope>
    <source>
        <strain evidence="8">CBS 7876</strain>
    </source>
</reference>
<sequence length="520" mass="55039">MEKASEWLRAPLAAVFPSQERPAEPSVSPHIPSPQTKAAHAVCTPAVAGEAAPSASQAERLLRSVQGAPGEAGVSSATDDAEAPAEPLHAPQYLVFSSAGKLVYASGDASDAVFAHAGVMQALLALFAGEGGDTLRSIDIEDEQKRRTRVSVLSQPPLHVTCTSSRDEPRAQAHAQLARVHAAVVSLVSETRLRQLFQQKPSFDLRGLLLPMQAYLDGVVADMDASLALPLRAVPVHPLDAALRAAIARTITPTPDESDAERPRDVLYALVVRQGLLVCLAHPKRHAPHTEDLALLLTMVRCGGACPGEEDAWAPMCLPHSAPHGFVFVYASRLHPGADGATLVLVTGDRDGFARGRAWRARLQPACDDGCLRALHTSAAQASADALGITGLRHYVLASRRHAQCTSVAPPYATAARNGRLFALYAHALAALAGGPRPHDVGASLDAAGDARVPLSLPCRLQHYRTAQEAVLGWSTSSFTLLVAVRPPWLSKAAIAAAANRVAAHVRRNDKHLFAAAYTF</sequence>
<keyword evidence="3" id="KW-0813">Transport</keyword>
<keyword evidence="9" id="KW-1185">Reference proteome</keyword>
<proteinExistence type="inferred from homology"/>
<evidence type="ECO:0000259" key="7">
    <source>
        <dbReference type="Pfam" id="PF19038"/>
    </source>
</evidence>
<dbReference type="PANTHER" id="PTHR13027:SF7">
    <property type="entry name" value="VACUOLAR FUSION PROTEIN MON1 HOMOLOG"/>
    <property type="match status" value="1"/>
</dbReference>
<gene>
    <name evidence="8" type="primary">MON1</name>
    <name evidence="8" type="ORF">MOBT1_002662</name>
</gene>
<keyword evidence="3" id="KW-0072">Autophagy</keyword>
<feature type="region of interest" description="Disordered" evidence="4">
    <location>
        <begin position="1"/>
        <end position="39"/>
    </location>
</feature>
<evidence type="ECO:0000256" key="3">
    <source>
        <dbReference type="RuleBase" id="RU367048"/>
    </source>
</evidence>
<evidence type="ECO:0000259" key="5">
    <source>
        <dbReference type="Pfam" id="PF19036"/>
    </source>
</evidence>
<dbReference type="Pfam" id="PF19038">
    <property type="entry name" value="Fuz_longin_3"/>
    <property type="match status" value="1"/>
</dbReference>
<comment type="similarity">
    <text evidence="3">Belongs to the MON1/SAND family.</text>
</comment>
<comment type="function">
    <text evidence="3">Required for multiple vacuole delivery pathways including the cytoplasm to vacuole transport (Cvt), autophagy, pexophagy and endocytosis.</text>
</comment>
<dbReference type="Proteomes" id="UP001214603">
    <property type="component" value="Chromosome 6"/>
</dbReference>
<evidence type="ECO:0000256" key="4">
    <source>
        <dbReference type="SAM" id="MobiDB-lite"/>
    </source>
</evidence>
<evidence type="ECO:0000313" key="9">
    <source>
        <dbReference type="Proteomes" id="UP001214603"/>
    </source>
</evidence>
<keyword evidence="3" id="KW-0967">Endosome</keyword>
<feature type="domain" description="FUZ/MON1/HPS1 second Longin" evidence="6">
    <location>
        <begin position="265"/>
        <end position="361"/>
    </location>
</feature>
<dbReference type="GO" id="GO:0000329">
    <property type="term" value="C:fungal-type vacuole membrane"/>
    <property type="evidence" value="ECO:0007669"/>
    <property type="project" value="TreeGrafter"/>
</dbReference>
<evidence type="ECO:0000313" key="8">
    <source>
        <dbReference type="EMBL" id="WFD03965.1"/>
    </source>
</evidence>
<evidence type="ECO:0000259" key="6">
    <source>
        <dbReference type="Pfam" id="PF19037"/>
    </source>
</evidence>
<feature type="domain" description="FUZ/MON1/HPS1 first Longin" evidence="5">
    <location>
        <begin position="93"/>
        <end position="209"/>
    </location>
</feature>
<keyword evidence="3" id="KW-0926">Vacuole</keyword>
<dbReference type="PANTHER" id="PTHR13027">
    <property type="entry name" value="SAND PROTEIN-RELATED"/>
    <property type="match status" value="1"/>
</dbReference>
<dbReference type="EMBL" id="CP119939">
    <property type="protein sequence ID" value="WFD03965.1"/>
    <property type="molecule type" value="Genomic_DNA"/>
</dbReference>
<dbReference type="PRINTS" id="PR01546">
    <property type="entry name" value="YEAST73DUF"/>
</dbReference>
<dbReference type="InterPro" id="IPR043972">
    <property type="entry name" value="FUZ/MON1/HPS1_longin_1"/>
</dbReference>
<accession>A0AAF0ISR8</accession>
<dbReference type="InterPro" id="IPR043971">
    <property type="entry name" value="FUZ/MON1/HPS1_longin_2"/>
</dbReference>
<organism evidence="8 9">
    <name type="scientific">Malassezia obtusa</name>
    <dbReference type="NCBI Taxonomy" id="76774"/>
    <lineage>
        <taxon>Eukaryota</taxon>
        <taxon>Fungi</taxon>
        <taxon>Dikarya</taxon>
        <taxon>Basidiomycota</taxon>
        <taxon>Ustilaginomycotina</taxon>
        <taxon>Malasseziomycetes</taxon>
        <taxon>Malasseziales</taxon>
        <taxon>Malasseziaceae</taxon>
        <taxon>Malassezia</taxon>
    </lineage>
</organism>
<keyword evidence="3" id="KW-0653">Protein transport</keyword>
<dbReference type="InterPro" id="IPR043970">
    <property type="entry name" value="FUZ/MON1/HPS1_longin_3"/>
</dbReference>